<gene>
    <name evidence="2" type="ORF">AWRIB429_1225</name>
</gene>
<name>D3LA45_OENOE</name>
<sequence>MFTQRGSVGCLLLNKHAGARDRTGTVSLPQDFKSCASAYSATPAAATISGKANGGTRTRDPHHGKVMFYH</sequence>
<reference evidence="2 3" key="1">
    <citation type="journal article" date="2010" name="Appl. Microbiol. Biotechnol.">
        <title>Genotypic diversity in Oenococcus oeni by high-density microarray comparative genome hybridization and whole genome sequencing.</title>
        <authorList>
            <person name="Borneman A.R."/>
            <person name="Bartowsky E.J."/>
            <person name="McCarthy J."/>
            <person name="Chambers P.J."/>
        </authorList>
    </citation>
    <scope>NUCLEOTIDE SEQUENCE [LARGE SCALE GENOMIC DNA]</scope>
    <source>
        <strain evidence="2 3">AWRIB429</strain>
    </source>
</reference>
<evidence type="ECO:0000313" key="2">
    <source>
        <dbReference type="EMBL" id="EFD88197.1"/>
    </source>
</evidence>
<evidence type="ECO:0000313" key="3">
    <source>
        <dbReference type="Proteomes" id="UP000003075"/>
    </source>
</evidence>
<dbReference type="Proteomes" id="UP000003075">
    <property type="component" value="Unassembled WGS sequence"/>
</dbReference>
<feature type="region of interest" description="Disordered" evidence="1">
    <location>
        <begin position="48"/>
        <end position="70"/>
    </location>
</feature>
<comment type="caution">
    <text evidence="2">The sequence shown here is derived from an EMBL/GenBank/DDBJ whole genome shotgun (WGS) entry which is preliminary data.</text>
</comment>
<evidence type="ECO:0000256" key="1">
    <source>
        <dbReference type="SAM" id="MobiDB-lite"/>
    </source>
</evidence>
<dbReference type="EMBL" id="ACSE01000024">
    <property type="protein sequence ID" value="EFD88197.1"/>
    <property type="molecule type" value="Genomic_DNA"/>
</dbReference>
<organism evidence="2 3">
    <name type="scientific">Oenococcus oeni AWRIB429</name>
    <dbReference type="NCBI Taxonomy" id="655225"/>
    <lineage>
        <taxon>Bacteria</taxon>
        <taxon>Bacillati</taxon>
        <taxon>Bacillota</taxon>
        <taxon>Bacilli</taxon>
        <taxon>Lactobacillales</taxon>
        <taxon>Lactobacillaceae</taxon>
        <taxon>Oenococcus</taxon>
    </lineage>
</organism>
<proteinExistence type="predicted"/>
<dbReference type="AlphaFoldDB" id="D3LA45"/>
<accession>D3LA45</accession>
<protein>
    <submittedName>
        <fullName evidence="2">Uncharacterized protein</fullName>
    </submittedName>
</protein>